<comment type="caution">
    <text evidence="2">The sequence shown here is derived from an EMBL/GenBank/DDBJ whole genome shotgun (WGS) entry which is preliminary data.</text>
</comment>
<organism evidence="2 3">
    <name type="scientific">Kitasatospora putterlickiae</name>
    <dbReference type="NCBI Taxonomy" id="221725"/>
    <lineage>
        <taxon>Bacteria</taxon>
        <taxon>Bacillati</taxon>
        <taxon>Actinomycetota</taxon>
        <taxon>Actinomycetes</taxon>
        <taxon>Kitasatosporales</taxon>
        <taxon>Streptomycetaceae</taxon>
        <taxon>Kitasatospora</taxon>
    </lineage>
</organism>
<gene>
    <name evidence="2" type="ORF">GCM10009639_57460</name>
</gene>
<dbReference type="Pfam" id="PF18029">
    <property type="entry name" value="Glyoxalase_6"/>
    <property type="match status" value="2"/>
</dbReference>
<sequence>MPKAGRYHEGVPCWVELGAVDPGRARRFYGALFGWEFVDLPGRTVATLRGAQVAGLTTGPAGSAQAWTTYLAVTDAARTAEAVREAGGRVLREPYEVPPEQGWAALAADPAGAVFGLRQGLLWQGAGLVDEPAAFSWSEQHSPDPDTARAFYQRVFGYAYGREADGATLFRVDGQPAGGIARGPDAGWAVHFGTADTDLAVQRVRELGGTVPAGPEPTPFGRRAVVRDDGGAAFTLVGLPSAERTPAA</sequence>
<dbReference type="SUPFAM" id="SSF54593">
    <property type="entry name" value="Glyoxalase/Bleomycin resistance protein/Dihydroxybiphenyl dioxygenase"/>
    <property type="match status" value="2"/>
</dbReference>
<dbReference type="InterPro" id="IPR052164">
    <property type="entry name" value="Anthracycline_SecMetBiosynth"/>
</dbReference>
<dbReference type="PANTHER" id="PTHR33993:SF14">
    <property type="entry name" value="GB|AAF24581.1"/>
    <property type="match status" value="1"/>
</dbReference>
<feature type="domain" description="VOC" evidence="1">
    <location>
        <begin position="11"/>
        <end position="120"/>
    </location>
</feature>
<dbReference type="InterPro" id="IPR037523">
    <property type="entry name" value="VOC_core"/>
</dbReference>
<evidence type="ECO:0000259" key="1">
    <source>
        <dbReference type="PROSITE" id="PS51819"/>
    </source>
</evidence>
<dbReference type="InterPro" id="IPR041581">
    <property type="entry name" value="Glyoxalase_6"/>
</dbReference>
<accession>A0ABN1YEM2</accession>
<dbReference type="Gene3D" id="3.10.180.10">
    <property type="entry name" value="2,3-Dihydroxybiphenyl 1,2-Dioxygenase, domain 1"/>
    <property type="match status" value="2"/>
</dbReference>
<keyword evidence="3" id="KW-1185">Reference proteome</keyword>
<dbReference type="RefSeq" id="WP_344342561.1">
    <property type="nucleotide sequence ID" value="NZ_BAAAKJ010000333.1"/>
</dbReference>
<dbReference type="EMBL" id="BAAAKJ010000333">
    <property type="protein sequence ID" value="GAA1408044.1"/>
    <property type="molecule type" value="Genomic_DNA"/>
</dbReference>
<dbReference type="PROSITE" id="PS51819">
    <property type="entry name" value="VOC"/>
    <property type="match status" value="2"/>
</dbReference>
<evidence type="ECO:0000313" key="2">
    <source>
        <dbReference type="EMBL" id="GAA1408044.1"/>
    </source>
</evidence>
<dbReference type="PANTHER" id="PTHR33993">
    <property type="entry name" value="GLYOXALASE-RELATED"/>
    <property type="match status" value="1"/>
</dbReference>
<dbReference type="Proteomes" id="UP001499863">
    <property type="component" value="Unassembled WGS sequence"/>
</dbReference>
<dbReference type="InterPro" id="IPR029068">
    <property type="entry name" value="Glyas_Bleomycin-R_OHBP_Dase"/>
</dbReference>
<proteinExistence type="predicted"/>
<name>A0ABN1YEM2_9ACTN</name>
<dbReference type="CDD" id="cd07247">
    <property type="entry name" value="SgaA_N_like"/>
    <property type="match status" value="2"/>
</dbReference>
<feature type="domain" description="VOC" evidence="1">
    <location>
        <begin position="134"/>
        <end position="239"/>
    </location>
</feature>
<reference evidence="2 3" key="1">
    <citation type="journal article" date="2019" name="Int. J. Syst. Evol. Microbiol.">
        <title>The Global Catalogue of Microorganisms (GCM) 10K type strain sequencing project: providing services to taxonomists for standard genome sequencing and annotation.</title>
        <authorList>
            <consortium name="The Broad Institute Genomics Platform"/>
            <consortium name="The Broad Institute Genome Sequencing Center for Infectious Disease"/>
            <person name="Wu L."/>
            <person name="Ma J."/>
        </authorList>
    </citation>
    <scope>NUCLEOTIDE SEQUENCE [LARGE SCALE GENOMIC DNA]</scope>
    <source>
        <strain evidence="2 3">JCM 12393</strain>
    </source>
</reference>
<evidence type="ECO:0000313" key="3">
    <source>
        <dbReference type="Proteomes" id="UP001499863"/>
    </source>
</evidence>
<protein>
    <submittedName>
        <fullName evidence="2">VOC family protein</fullName>
    </submittedName>
</protein>